<reference evidence="1" key="2">
    <citation type="submission" date="2021-09" db="EMBL/GenBank/DDBJ databases">
        <authorList>
            <person name="Gilroy R."/>
        </authorList>
    </citation>
    <scope>NUCLEOTIDE SEQUENCE</scope>
    <source>
        <strain evidence="1">4100</strain>
    </source>
</reference>
<dbReference type="Proteomes" id="UP000711407">
    <property type="component" value="Unassembled WGS sequence"/>
</dbReference>
<evidence type="ECO:0000313" key="1">
    <source>
        <dbReference type="EMBL" id="HJE40072.1"/>
    </source>
</evidence>
<protein>
    <submittedName>
        <fullName evidence="1">Uncharacterized protein</fullName>
    </submittedName>
</protein>
<organism evidence="1 2">
    <name type="scientific">Candidatus Amulumruptor caecigallinarius</name>
    <dbReference type="NCBI Taxonomy" id="2109911"/>
    <lineage>
        <taxon>Bacteria</taxon>
        <taxon>Pseudomonadati</taxon>
        <taxon>Bacteroidota</taxon>
        <taxon>Bacteroidia</taxon>
        <taxon>Bacteroidales</taxon>
        <taxon>Muribaculaceae</taxon>
        <taxon>Candidatus Amulumruptor</taxon>
    </lineage>
</organism>
<gene>
    <name evidence="1" type="ORF">K8V47_10005</name>
</gene>
<comment type="caution">
    <text evidence="1">The sequence shown here is derived from an EMBL/GenBank/DDBJ whole genome shotgun (WGS) entry which is preliminary data.</text>
</comment>
<sequence>MGSLQLGRPFTDTSASGEGLYNKVVLSAFEDSYSETGKSYDYQLYMDDEWVAGFCLNRKGNPIDKIYFYSSRIAVPGGLRLGMPLREAVGKGLKVLASPDMLGESQCGIVLTMDMDYIHFDIAEELSQEHFTSSGWQRIQSEIDFEDYNSIELTPDDIAPEVGLSSLSIQR</sequence>
<name>A0A921EBX3_9BACT</name>
<dbReference type="EMBL" id="DYXT01000053">
    <property type="protein sequence ID" value="HJE40072.1"/>
    <property type="molecule type" value="Genomic_DNA"/>
</dbReference>
<dbReference type="AlphaFoldDB" id="A0A921EBX3"/>
<reference evidence="1" key="1">
    <citation type="journal article" date="2021" name="PeerJ">
        <title>Extensive microbial diversity within the chicken gut microbiome revealed by metagenomics and culture.</title>
        <authorList>
            <person name="Gilroy R."/>
            <person name="Ravi A."/>
            <person name="Getino M."/>
            <person name="Pursley I."/>
            <person name="Horton D.L."/>
            <person name="Alikhan N.F."/>
            <person name="Baker D."/>
            <person name="Gharbi K."/>
            <person name="Hall N."/>
            <person name="Watson M."/>
            <person name="Adriaenssens E.M."/>
            <person name="Foster-Nyarko E."/>
            <person name="Jarju S."/>
            <person name="Secka A."/>
            <person name="Antonio M."/>
            <person name="Oren A."/>
            <person name="Chaudhuri R.R."/>
            <person name="La Ragione R."/>
            <person name="Hildebrand F."/>
            <person name="Pallen M.J."/>
        </authorList>
    </citation>
    <scope>NUCLEOTIDE SEQUENCE</scope>
    <source>
        <strain evidence="1">4100</strain>
    </source>
</reference>
<accession>A0A921EBX3</accession>
<proteinExistence type="predicted"/>
<evidence type="ECO:0000313" key="2">
    <source>
        <dbReference type="Proteomes" id="UP000711407"/>
    </source>
</evidence>